<protein>
    <submittedName>
        <fullName evidence="2">Uncharacterized protein</fullName>
    </submittedName>
</protein>
<accession>A0A7J7KWG0</accession>
<gene>
    <name evidence="2" type="ORF">GIB67_002104</name>
</gene>
<proteinExistence type="predicted"/>
<reference evidence="2 3" key="1">
    <citation type="journal article" date="2020" name="IScience">
        <title>Genome Sequencing of the Endangered Kingdonia uniflora (Circaeasteraceae, Ranunculales) Reveals Potential Mechanisms of Evolutionary Specialization.</title>
        <authorList>
            <person name="Sun Y."/>
            <person name="Deng T."/>
            <person name="Zhang A."/>
            <person name="Moore M.J."/>
            <person name="Landis J.B."/>
            <person name="Lin N."/>
            <person name="Zhang H."/>
            <person name="Zhang X."/>
            <person name="Huang J."/>
            <person name="Zhang X."/>
            <person name="Sun H."/>
            <person name="Wang H."/>
        </authorList>
    </citation>
    <scope>NUCLEOTIDE SEQUENCE [LARGE SCALE GENOMIC DNA]</scope>
    <source>
        <strain evidence="2">TB1705</strain>
        <tissue evidence="2">Leaf</tissue>
    </source>
</reference>
<evidence type="ECO:0000313" key="3">
    <source>
        <dbReference type="Proteomes" id="UP000541444"/>
    </source>
</evidence>
<dbReference type="Proteomes" id="UP000541444">
    <property type="component" value="Unassembled WGS sequence"/>
</dbReference>
<keyword evidence="3" id="KW-1185">Reference proteome</keyword>
<dbReference type="EMBL" id="JACGCM010002827">
    <property type="protein sequence ID" value="KAF6134703.1"/>
    <property type="molecule type" value="Genomic_DNA"/>
</dbReference>
<organism evidence="2 3">
    <name type="scientific">Kingdonia uniflora</name>
    <dbReference type="NCBI Taxonomy" id="39325"/>
    <lineage>
        <taxon>Eukaryota</taxon>
        <taxon>Viridiplantae</taxon>
        <taxon>Streptophyta</taxon>
        <taxon>Embryophyta</taxon>
        <taxon>Tracheophyta</taxon>
        <taxon>Spermatophyta</taxon>
        <taxon>Magnoliopsida</taxon>
        <taxon>Ranunculales</taxon>
        <taxon>Circaeasteraceae</taxon>
        <taxon>Kingdonia</taxon>
    </lineage>
</organism>
<dbReference type="AlphaFoldDB" id="A0A7J7KWG0"/>
<comment type="caution">
    <text evidence="2">The sequence shown here is derived from an EMBL/GenBank/DDBJ whole genome shotgun (WGS) entry which is preliminary data.</text>
</comment>
<sequence>MESGKDASFLESRTVHARSIKCQLHERERINSSSSSPNKLLIIKNFESTQRERKKIRGIDKELSEGDKRLKRAKGLGSHRWEYNGAVVGKLDSTADSHPDTEGRNSPVESIFKMGRSSVNEVLTSGRTNESNSEGEEGLEQFHSFLGVMSTVERKESLLDKVAEEETELKLVLGELGLSRKKRVESSSAQPNLTTSKIAQKKALPASGTTEGGEVVKGKGRRVEPLEDSGEKVAEGRSASVDDLKEVARLVKRIWLGIEEHESELKKAKSELEKNLARAKTESLKEVGQLKAARVVAIGQLQVEAKDNLDDMAEERDRQGCHLMLKGYSQEEVDAIKADTNVEEEAEVLGVMDGLDGVSPQTVLDNRGDDVELPEVGSEKVVREMSLRIKDIESGLARERETSKALLSARAKLQFDRMKEVSENRDDQYVNEYFRLEKLNQAVSDLSRLVEEKDSGINKGLEDLSEATECDDLNERVARLKAENDQDIACTKKAEAREHSGGIITEGNAQKGNTNLRECQHKLDASLIREKVLKGEIKAKELLGKVDAEINAWKDNFARLKVHFVRLKARFATVIVPGISRSDLSRVIVAYFVEEVKRLESERDTLLKTLTDKGCTYGAIIDRGNCLGAMETQLGPRTAESVE</sequence>
<feature type="compositionally biased region" description="Polar residues" evidence="1">
    <location>
        <begin position="186"/>
        <end position="198"/>
    </location>
</feature>
<feature type="compositionally biased region" description="Basic and acidic residues" evidence="1">
    <location>
        <begin position="214"/>
        <end position="237"/>
    </location>
</feature>
<name>A0A7J7KWG0_9MAGN</name>
<evidence type="ECO:0000256" key="1">
    <source>
        <dbReference type="SAM" id="MobiDB-lite"/>
    </source>
</evidence>
<evidence type="ECO:0000313" key="2">
    <source>
        <dbReference type="EMBL" id="KAF6134703.1"/>
    </source>
</evidence>
<feature type="region of interest" description="Disordered" evidence="1">
    <location>
        <begin position="181"/>
        <end position="237"/>
    </location>
</feature>